<dbReference type="OMA" id="ACHVQEK"/>
<dbReference type="GO" id="GO:0042802">
    <property type="term" value="F:identical protein binding"/>
    <property type="evidence" value="ECO:0007669"/>
    <property type="project" value="Ensembl"/>
</dbReference>
<evidence type="ECO:0000256" key="3">
    <source>
        <dbReference type="ARBA" id="ARBA00011959"/>
    </source>
</evidence>
<dbReference type="GO" id="GO:0005829">
    <property type="term" value="C:cytosol"/>
    <property type="evidence" value="ECO:0007669"/>
    <property type="project" value="UniProtKB-ARBA"/>
</dbReference>
<dbReference type="Ensembl" id="ENSOGAT00000034949.1">
    <property type="protein sequence ID" value="ENSOGAP00000017203.1"/>
    <property type="gene ID" value="ENSOGAG00000034178.1"/>
</dbReference>
<keyword evidence="5" id="KW-0597">Phosphoprotein</keyword>
<dbReference type="GeneTree" id="ENSGT00390000004352"/>
<dbReference type="GO" id="GO:0004751">
    <property type="term" value="F:ribose-5-phosphate isomerase activity"/>
    <property type="evidence" value="ECO:0007669"/>
    <property type="project" value="UniProtKB-EC"/>
</dbReference>
<dbReference type="AlphaFoldDB" id="H0XM63"/>
<dbReference type="EMBL" id="AAQR03151054">
    <property type="status" value="NOT_ANNOTATED_CDS"/>
    <property type="molecule type" value="Genomic_DNA"/>
</dbReference>
<keyword evidence="6" id="KW-0413">Isomerase</keyword>
<dbReference type="FunFam" id="3.40.50.1360:FF:000013">
    <property type="entry name" value="Ribose 5-phosphate isomerase A"/>
    <property type="match status" value="1"/>
</dbReference>
<protein>
    <recommendedName>
        <fullName evidence="4">Ribose-5-phosphate isomerase</fullName>
        <ecNumber evidence="3">5.3.1.6</ecNumber>
    </recommendedName>
    <alternativeName>
        <fullName evidence="7">Phosphoriboisomerase</fullName>
    </alternativeName>
</protein>
<dbReference type="EMBL" id="AAQR03151053">
    <property type="status" value="NOT_ANNOTATED_CDS"/>
    <property type="molecule type" value="Genomic_DNA"/>
</dbReference>
<evidence type="ECO:0000256" key="5">
    <source>
        <dbReference type="ARBA" id="ARBA00022553"/>
    </source>
</evidence>
<sequence>MQRPGPFSTLYGRVLAPLPGRAGGAASGGGGNSWGLPGSHVRLPGRAQSGTRDGTGSASTSGGDSDSVCPALSTMSKAEEAKKLAGRAAVENHVRNNQVLGIGSGSTIVHAVQRIAERVKQENLNLVCIPTSFQARQLILQHGLTLSDLDRHPEIDLAIDGADEVDADLNLIKGGGHRGCLTQEKIVAGYASRFIVIADFRKDSKNLGDQWHKGIPIEVIPMAYVPVSRAVSQKFGGAVELRMAVNKAGPVVTDNGNFILDWKFDRVHKWSEVNTAIKMIPGVVDTGLFINMAERVYFGMQDGSVNMREKPFS</sequence>
<comment type="similarity">
    <text evidence="2">Belongs to the ribose 5-phosphate isomerase family.</text>
</comment>
<feature type="compositionally biased region" description="Gly residues" evidence="8">
    <location>
        <begin position="22"/>
        <end position="33"/>
    </location>
</feature>
<evidence type="ECO:0000256" key="4">
    <source>
        <dbReference type="ARBA" id="ARBA00019150"/>
    </source>
</evidence>
<reference evidence="9" key="2">
    <citation type="submission" date="2025-08" db="UniProtKB">
        <authorList>
            <consortium name="Ensembl"/>
        </authorList>
    </citation>
    <scope>IDENTIFICATION</scope>
</reference>
<organism evidence="9 10">
    <name type="scientific">Otolemur garnettii</name>
    <name type="common">Small-eared galago</name>
    <name type="synonym">Garnett's greater bushbaby</name>
    <dbReference type="NCBI Taxonomy" id="30611"/>
    <lineage>
        <taxon>Eukaryota</taxon>
        <taxon>Metazoa</taxon>
        <taxon>Chordata</taxon>
        <taxon>Craniata</taxon>
        <taxon>Vertebrata</taxon>
        <taxon>Euteleostomi</taxon>
        <taxon>Mammalia</taxon>
        <taxon>Eutheria</taxon>
        <taxon>Euarchontoglires</taxon>
        <taxon>Primates</taxon>
        <taxon>Strepsirrhini</taxon>
        <taxon>Lorisiformes</taxon>
        <taxon>Galagidae</taxon>
        <taxon>Otolemur</taxon>
    </lineage>
</organism>
<dbReference type="EMBL" id="AAQR03151060">
    <property type="status" value="NOT_ANNOTATED_CDS"/>
    <property type="molecule type" value="Genomic_DNA"/>
</dbReference>
<dbReference type="GO" id="GO:0006014">
    <property type="term" value="P:D-ribose metabolic process"/>
    <property type="evidence" value="ECO:0007669"/>
    <property type="project" value="TreeGrafter"/>
</dbReference>
<reference evidence="10" key="1">
    <citation type="submission" date="2011-03" db="EMBL/GenBank/DDBJ databases">
        <title>Version 3 of the genome sequence of Otolemur garnettii (Bushbaby).</title>
        <authorList>
            <consortium name="The Broad Institute Genome Sequencing Platform"/>
            <person name="Di Palma F."/>
            <person name="Johnson J."/>
            <person name="Lander E.S."/>
            <person name="Lindblad-Toh K."/>
            <person name="Jaffe D.B."/>
            <person name="Gnerre S."/>
            <person name="MacCallum I."/>
            <person name="Przybylski D."/>
            <person name="Ribeiro F.J."/>
            <person name="Burton J.N."/>
            <person name="Walker B.J."/>
            <person name="Sharpe T."/>
            <person name="Hall G."/>
        </authorList>
    </citation>
    <scope>NUCLEOTIDE SEQUENCE [LARGE SCALE GENOMIC DNA]</scope>
</reference>
<evidence type="ECO:0000256" key="6">
    <source>
        <dbReference type="ARBA" id="ARBA00023235"/>
    </source>
</evidence>
<proteinExistence type="inferred from homology"/>
<dbReference type="EC" id="5.3.1.6" evidence="3"/>
<dbReference type="STRING" id="30611.ENSOGAP00000017203"/>
<dbReference type="InterPro" id="IPR037171">
    <property type="entry name" value="NagB/RpiA_transferase-like"/>
</dbReference>
<evidence type="ECO:0000313" key="9">
    <source>
        <dbReference type="Ensembl" id="ENSOGAP00000017203.1"/>
    </source>
</evidence>
<dbReference type="UniPathway" id="UPA00115">
    <property type="reaction ID" value="UER00412"/>
</dbReference>
<dbReference type="FunFam" id="3.30.70.260:FF:000018">
    <property type="entry name" value="Ribose-5-phosphate isomerase A"/>
    <property type="match status" value="1"/>
</dbReference>
<dbReference type="SUPFAM" id="SSF75445">
    <property type="entry name" value="D-ribose-5-phosphate isomerase (RpiA), lid domain"/>
    <property type="match status" value="1"/>
</dbReference>
<dbReference type="InParanoid" id="H0XM63"/>
<dbReference type="FunCoup" id="H0XM63">
    <property type="interactions" value="2968"/>
</dbReference>
<dbReference type="Proteomes" id="UP000005225">
    <property type="component" value="Unassembled WGS sequence"/>
</dbReference>
<dbReference type="GO" id="GO:0009052">
    <property type="term" value="P:pentose-phosphate shunt, non-oxidative branch"/>
    <property type="evidence" value="ECO:0007669"/>
    <property type="project" value="InterPro"/>
</dbReference>
<evidence type="ECO:0000256" key="8">
    <source>
        <dbReference type="SAM" id="MobiDB-lite"/>
    </source>
</evidence>
<keyword evidence="10" id="KW-1185">Reference proteome</keyword>
<dbReference type="InterPro" id="IPR004788">
    <property type="entry name" value="Ribose5P_isomerase_type_A"/>
</dbReference>
<evidence type="ECO:0000256" key="7">
    <source>
        <dbReference type="ARBA" id="ARBA00029734"/>
    </source>
</evidence>
<evidence type="ECO:0000256" key="2">
    <source>
        <dbReference type="ARBA" id="ARBA00008088"/>
    </source>
</evidence>
<evidence type="ECO:0000256" key="1">
    <source>
        <dbReference type="ARBA" id="ARBA00004988"/>
    </source>
</evidence>
<dbReference type="EMBL" id="AAQR03151058">
    <property type="status" value="NOT_ANNOTATED_CDS"/>
    <property type="molecule type" value="Genomic_DNA"/>
</dbReference>
<dbReference type="eggNOG" id="KOG3075">
    <property type="taxonomic scope" value="Eukaryota"/>
</dbReference>
<name>H0XM63_OTOGA</name>
<comment type="pathway">
    <text evidence="1">Carbohydrate degradation; pentose phosphate pathway; D-ribose 5-phosphate from D-ribulose 5-phosphate (non-oxidative stage): step 1/1.</text>
</comment>
<evidence type="ECO:0000313" key="10">
    <source>
        <dbReference type="Proteomes" id="UP000005225"/>
    </source>
</evidence>
<feature type="region of interest" description="Disordered" evidence="8">
    <location>
        <begin position="22"/>
        <end position="70"/>
    </location>
</feature>
<accession>H0XM63</accession>
<dbReference type="EMBL" id="AAQR03151057">
    <property type="status" value="NOT_ANNOTATED_CDS"/>
    <property type="molecule type" value="Genomic_DNA"/>
</dbReference>
<dbReference type="Gene3D" id="3.30.70.260">
    <property type="match status" value="1"/>
</dbReference>
<dbReference type="PANTHER" id="PTHR11934:SF0">
    <property type="entry name" value="RIBOSE-5-PHOSPHATE ISOMERASE"/>
    <property type="match status" value="1"/>
</dbReference>
<dbReference type="HOGENOM" id="CLU_056590_0_2_1"/>
<dbReference type="Pfam" id="PF06026">
    <property type="entry name" value="Rib_5-P_isom_A"/>
    <property type="match status" value="1"/>
</dbReference>
<reference evidence="9" key="3">
    <citation type="submission" date="2025-09" db="UniProtKB">
        <authorList>
            <consortium name="Ensembl"/>
        </authorList>
    </citation>
    <scope>IDENTIFICATION</scope>
</reference>
<dbReference type="SUPFAM" id="SSF100950">
    <property type="entry name" value="NagB/RpiA/CoA transferase-like"/>
    <property type="match status" value="1"/>
</dbReference>
<dbReference type="Gene3D" id="3.40.50.1360">
    <property type="match status" value="1"/>
</dbReference>
<dbReference type="PANTHER" id="PTHR11934">
    <property type="entry name" value="RIBOSE-5-PHOSPHATE ISOMERASE"/>
    <property type="match status" value="1"/>
</dbReference>
<dbReference type="NCBIfam" id="NF001924">
    <property type="entry name" value="PRK00702.1"/>
    <property type="match status" value="1"/>
</dbReference>
<dbReference type="EMBL" id="AAQR03151056">
    <property type="status" value="NOT_ANNOTATED_CDS"/>
    <property type="molecule type" value="Genomic_DNA"/>
</dbReference>
<dbReference type="EMBL" id="AAQR03151052">
    <property type="status" value="NOT_ANNOTATED_CDS"/>
    <property type="molecule type" value="Genomic_DNA"/>
</dbReference>
<dbReference type="NCBIfam" id="TIGR00021">
    <property type="entry name" value="rpiA"/>
    <property type="match status" value="1"/>
</dbReference>
<feature type="compositionally biased region" description="Low complexity" evidence="8">
    <location>
        <begin position="49"/>
        <end position="67"/>
    </location>
</feature>
<dbReference type="EMBL" id="AAQR03151059">
    <property type="status" value="NOT_ANNOTATED_CDS"/>
    <property type="molecule type" value="Genomic_DNA"/>
</dbReference>
<dbReference type="CDD" id="cd01398">
    <property type="entry name" value="RPI_A"/>
    <property type="match status" value="1"/>
</dbReference>
<dbReference type="EMBL" id="AAQR03151055">
    <property type="status" value="NOT_ANNOTATED_CDS"/>
    <property type="molecule type" value="Genomic_DNA"/>
</dbReference>